<evidence type="ECO:0000313" key="1">
    <source>
        <dbReference type="EMBL" id="KAF5855602.1"/>
    </source>
</evidence>
<reference evidence="1 2" key="1">
    <citation type="submission" date="2019-04" db="EMBL/GenBank/DDBJ databases">
        <title>Aspergillus burnettii sp. nov., novel species from soil in southeast Queensland.</title>
        <authorList>
            <person name="Gilchrist C.L.M."/>
            <person name="Pitt J.I."/>
            <person name="Lange L."/>
            <person name="Lacey H.J."/>
            <person name="Vuong D."/>
            <person name="Midgley D.J."/>
            <person name="Greenfield P."/>
            <person name="Bradbury M."/>
            <person name="Lacey E."/>
            <person name="Busk P.K."/>
            <person name="Pilgaard B."/>
            <person name="Chooi Y.H."/>
            <person name="Piggott A.M."/>
        </authorList>
    </citation>
    <scope>NUCLEOTIDE SEQUENCE [LARGE SCALE GENOMIC DNA]</scope>
    <source>
        <strain evidence="1 2">FRR 5400</strain>
    </source>
</reference>
<dbReference type="PANTHER" id="PTHR10887">
    <property type="entry name" value="DNA2/NAM7 HELICASE FAMILY"/>
    <property type="match status" value="1"/>
</dbReference>
<keyword evidence="2" id="KW-1185">Reference proteome</keyword>
<dbReference type="SUPFAM" id="SSF52540">
    <property type="entry name" value="P-loop containing nucleoside triphosphate hydrolases"/>
    <property type="match status" value="1"/>
</dbReference>
<comment type="caution">
    <text evidence="1">The sequence shown here is derived from an EMBL/GenBank/DDBJ whole genome shotgun (WGS) entry which is preliminary data.</text>
</comment>
<evidence type="ECO:0000313" key="2">
    <source>
        <dbReference type="Proteomes" id="UP000541154"/>
    </source>
</evidence>
<evidence type="ECO:0008006" key="3">
    <source>
        <dbReference type="Google" id="ProtNLM"/>
    </source>
</evidence>
<accession>A0A8H6E183</accession>
<dbReference type="GO" id="GO:0031380">
    <property type="term" value="C:nuclear RNA-directed RNA polymerase complex"/>
    <property type="evidence" value="ECO:0007669"/>
    <property type="project" value="TreeGrafter"/>
</dbReference>
<dbReference type="Gene3D" id="3.40.50.300">
    <property type="entry name" value="P-loop containing nucleotide triphosphate hydrolases"/>
    <property type="match status" value="1"/>
</dbReference>
<dbReference type="GO" id="GO:0031048">
    <property type="term" value="P:regulatory ncRNA-mediated heterochromatin formation"/>
    <property type="evidence" value="ECO:0007669"/>
    <property type="project" value="TreeGrafter"/>
</dbReference>
<dbReference type="EMBL" id="SPNV01000409">
    <property type="protein sequence ID" value="KAF5855602.1"/>
    <property type="molecule type" value="Genomic_DNA"/>
</dbReference>
<dbReference type="AlphaFoldDB" id="A0A8H6E183"/>
<dbReference type="InterPro" id="IPR045055">
    <property type="entry name" value="DNA2/NAM7-like"/>
</dbReference>
<dbReference type="Proteomes" id="UP000541154">
    <property type="component" value="Unassembled WGS sequence"/>
</dbReference>
<organism evidence="1 2">
    <name type="scientific">Petromyces alliaceus</name>
    <name type="common">Aspergillus alliaceus</name>
    <dbReference type="NCBI Taxonomy" id="209559"/>
    <lineage>
        <taxon>Eukaryota</taxon>
        <taxon>Fungi</taxon>
        <taxon>Dikarya</taxon>
        <taxon>Ascomycota</taxon>
        <taxon>Pezizomycotina</taxon>
        <taxon>Eurotiomycetes</taxon>
        <taxon>Eurotiomycetidae</taxon>
        <taxon>Eurotiales</taxon>
        <taxon>Aspergillaceae</taxon>
        <taxon>Aspergillus</taxon>
        <taxon>Aspergillus subgen. Circumdati</taxon>
    </lineage>
</organism>
<proteinExistence type="predicted"/>
<sequence length="192" mass="21556">MANLHPPDFHISGGRATSAADSVRFPVVQLDSQQRMHPSIASLVRQILYPSYATIRTRVQDPDDPEDPMRSKIITWEAEMVIAVVQHLCKPECYNPGEVAILTPYIGQLKLLRNRLEGIVRLAITEQDLADLDDSEADMHAGDSTSLKSNYRLTVEKARLSDQLWLATVDNFQVSSSTLRVNSRRISLQLLC</sequence>
<dbReference type="PANTHER" id="PTHR10887:SF445">
    <property type="entry name" value="NFX1-TYPE ZINC FINGER-CONTAINING PROTEIN 1"/>
    <property type="match status" value="1"/>
</dbReference>
<gene>
    <name evidence="1" type="ORF">ETB97_008891</name>
</gene>
<name>A0A8H6E183_PETAA</name>
<protein>
    <recommendedName>
        <fullName evidence="3">DNA2/NAM7 helicase-like C-terminal domain-containing protein</fullName>
    </recommendedName>
</protein>
<dbReference type="InterPro" id="IPR027417">
    <property type="entry name" value="P-loop_NTPase"/>
</dbReference>